<dbReference type="InterPro" id="IPR005624">
    <property type="entry name" value="PduO/GlcC-like"/>
</dbReference>
<keyword evidence="2" id="KW-1185">Reference proteome</keyword>
<reference evidence="1 2" key="1">
    <citation type="submission" date="2020-08" db="EMBL/GenBank/DDBJ databases">
        <title>Genomic Encyclopedia of Type Strains, Phase IV (KMG-V): Genome sequencing to study the core and pangenomes of soil and plant-associated prokaryotes.</title>
        <authorList>
            <person name="Whitman W."/>
        </authorList>
    </citation>
    <scope>NUCLEOTIDE SEQUENCE [LARGE SCALE GENOMIC DNA]</scope>
    <source>
        <strain evidence="1 2">M8UP14</strain>
    </source>
</reference>
<dbReference type="InterPro" id="IPR052517">
    <property type="entry name" value="GlcG_carb_metab_protein"/>
</dbReference>
<dbReference type="InterPro" id="IPR038084">
    <property type="entry name" value="PduO/GlcC-like_sf"/>
</dbReference>
<dbReference type="EMBL" id="JACHIP010000001">
    <property type="protein sequence ID" value="MBB5055348.1"/>
    <property type="molecule type" value="Genomic_DNA"/>
</dbReference>
<name>A0A7W7Z8W9_9BACT</name>
<dbReference type="AlphaFoldDB" id="A0A7W7Z8W9"/>
<dbReference type="PANTHER" id="PTHR34309:SF10">
    <property type="entry name" value="SLR1406 PROTEIN"/>
    <property type="match status" value="1"/>
</dbReference>
<dbReference type="SUPFAM" id="SSF143744">
    <property type="entry name" value="GlcG-like"/>
    <property type="match status" value="2"/>
</dbReference>
<evidence type="ECO:0000313" key="1">
    <source>
        <dbReference type="EMBL" id="MBB5055348.1"/>
    </source>
</evidence>
<sequence length="539" mass="55844">MPIRHTLIRAARRRAATLPFDRRTYTRATYALCLALSLTVISCGNGTNSKAIPPPVVAPLSNLLTQLDVENIVQAAAGSINVPLTIAISDRRGQIIAVYSSTFADPHALVPANFGILRPADEVAAALARTAAFFSNDQAPIGSRTVRYLSGIHFPPGIMNTESAPLYGIENTNRGCGFNTTYLPGQSLPVPTLLNQPTQPGLGILTGKADLLDSDPNAVNPGGVPIFKNNHVAGGIGVVTAYPTANYNAVVEYAAVVGTIGIGFTPIVPYPGAVVLGGVTLPFVMQTTMPDGYFAGNSQGTFSVGPSAASGAAPEGDLIEERGSTLGGLTQAQVEQIVANAVATGNLTRAAIRLPAGVRARFVIAVADLDGSLLALYRMPDATLFSVDVAVAKSRNVVYFSGTPVATDLPGGPPAGTAITNRTLDFAAQPFYPEGIDGTAPGPFYPLFVNDVNNPCTNGSQPKSANQNGIVFFPGSTPLYINGKLVGGLGVSGDGVDQDDFAAAGGAVGFAAPTAIRADNYFDRSVRLTYQKFPPNPTD</sequence>
<organism evidence="1 2">
    <name type="scientific">Granulicella aggregans</name>
    <dbReference type="NCBI Taxonomy" id="474949"/>
    <lineage>
        <taxon>Bacteria</taxon>
        <taxon>Pseudomonadati</taxon>
        <taxon>Acidobacteriota</taxon>
        <taxon>Terriglobia</taxon>
        <taxon>Terriglobales</taxon>
        <taxon>Acidobacteriaceae</taxon>
        <taxon>Granulicella</taxon>
    </lineage>
</organism>
<comment type="caution">
    <text evidence="1">The sequence shown here is derived from an EMBL/GenBank/DDBJ whole genome shotgun (WGS) entry which is preliminary data.</text>
</comment>
<dbReference type="Proteomes" id="UP000540989">
    <property type="component" value="Unassembled WGS sequence"/>
</dbReference>
<gene>
    <name evidence="1" type="ORF">HDF16_000017</name>
</gene>
<dbReference type="RefSeq" id="WP_184212981.1">
    <property type="nucleotide sequence ID" value="NZ_JACHIP010000001.1"/>
</dbReference>
<proteinExistence type="predicted"/>
<dbReference type="Pfam" id="PF03928">
    <property type="entry name" value="HbpS-like"/>
    <property type="match status" value="1"/>
</dbReference>
<accession>A0A7W7Z8W9</accession>
<evidence type="ECO:0000313" key="2">
    <source>
        <dbReference type="Proteomes" id="UP000540989"/>
    </source>
</evidence>
<protein>
    <submittedName>
        <fullName evidence="1">Uncharacterized protein GlcG (DUF336 family)</fullName>
    </submittedName>
</protein>
<dbReference type="PANTHER" id="PTHR34309">
    <property type="entry name" value="SLR1406 PROTEIN"/>
    <property type="match status" value="1"/>
</dbReference>
<dbReference type="Gene3D" id="3.30.450.150">
    <property type="entry name" value="Haem-degrading domain"/>
    <property type="match status" value="2"/>
</dbReference>